<keyword evidence="2" id="KW-1185">Reference proteome</keyword>
<evidence type="ECO:0000313" key="2">
    <source>
        <dbReference type="Proteomes" id="UP000094023"/>
    </source>
</evidence>
<organism evidence="1 2">
    <name type="scientific">Proteus myxofaciens ATCC 19692</name>
    <dbReference type="NCBI Taxonomy" id="1354337"/>
    <lineage>
        <taxon>Bacteria</taxon>
        <taxon>Pseudomonadati</taxon>
        <taxon>Pseudomonadota</taxon>
        <taxon>Gammaproteobacteria</taxon>
        <taxon>Enterobacterales</taxon>
        <taxon>Morganellaceae</taxon>
        <taxon>Proteus</taxon>
    </lineage>
</organism>
<dbReference type="PANTHER" id="PTHR34227">
    <property type="entry name" value="CHAPERONE PROTEIN YCDY"/>
    <property type="match status" value="1"/>
</dbReference>
<accession>A0A198G083</accession>
<dbReference type="RefSeq" id="WP_066749530.1">
    <property type="nucleotide sequence ID" value="NZ_LXEN01000073.1"/>
</dbReference>
<dbReference type="OrthoDB" id="3174863at2"/>
<dbReference type="PANTHER" id="PTHR34227:SF13">
    <property type="entry name" value="TAT PROOFREADING CHAPERONE DMSD-RELATED"/>
    <property type="match status" value="1"/>
</dbReference>
<dbReference type="InterPro" id="IPR036411">
    <property type="entry name" value="TorD-like_sf"/>
</dbReference>
<proteinExistence type="predicted"/>
<dbReference type="AlphaFoldDB" id="A0A198G083"/>
<dbReference type="InterPro" id="IPR050289">
    <property type="entry name" value="TorD/DmsD_chaperones"/>
</dbReference>
<reference evidence="1 2" key="1">
    <citation type="submission" date="2016-04" db="EMBL/GenBank/DDBJ databases">
        <title>ATOL: Assembling a taxonomically balanced genome-scale reconstruction of the evolutionary history of the Enterobacteriaceae.</title>
        <authorList>
            <person name="Plunkett G.III."/>
            <person name="Neeno-Eckwall E.C."/>
            <person name="Glasner J.D."/>
            <person name="Perna N.T."/>
        </authorList>
    </citation>
    <scope>NUCLEOTIDE SEQUENCE [LARGE SCALE GENOMIC DNA]</scope>
    <source>
        <strain evidence="1 2">ATCC 19692</strain>
    </source>
</reference>
<sequence length="190" mass="21881">MSKLSYYAAAFNLLGMCYLFPPDDDINKTAIRFFKTGDFATQWPCKINSQLCEDIIKAASADMSQLKKQWQHLFIEINNLLPALPNNTLYLKLDDIPQSELTCRLIEYLKCEQFKSKDDFPNSIESIGLVLFQVATLASKKREDAVNKLLTHYLNTWLPHYLNSVKMSGYSQFYSLLTELVTITVNAFRK</sequence>
<comment type="caution">
    <text evidence="1">The sequence shown here is derived from an EMBL/GenBank/DDBJ whole genome shotgun (WGS) entry which is preliminary data.</text>
</comment>
<gene>
    <name evidence="1" type="ORF">M983_1556</name>
</gene>
<dbReference type="SUPFAM" id="SSF89155">
    <property type="entry name" value="TorD-like"/>
    <property type="match status" value="1"/>
</dbReference>
<protein>
    <submittedName>
        <fullName evidence="1">Uncharacterized protein</fullName>
    </submittedName>
</protein>
<dbReference type="EMBL" id="LXEN01000073">
    <property type="protein sequence ID" value="OAT30139.1"/>
    <property type="molecule type" value="Genomic_DNA"/>
</dbReference>
<evidence type="ECO:0000313" key="1">
    <source>
        <dbReference type="EMBL" id="OAT30139.1"/>
    </source>
</evidence>
<dbReference type="Gene3D" id="1.10.3480.10">
    <property type="entry name" value="TorD-like"/>
    <property type="match status" value="1"/>
</dbReference>
<dbReference type="STRING" id="1354337.M983_1556"/>
<dbReference type="Proteomes" id="UP000094023">
    <property type="component" value="Unassembled WGS sequence"/>
</dbReference>
<name>A0A198G083_9GAMM</name>